<dbReference type="Gene3D" id="3.30.160.40">
    <property type="entry name" value="Porphobilinogen deaminase, C-terminal domain"/>
    <property type="match status" value="1"/>
</dbReference>
<dbReference type="RefSeq" id="WP_108380984.1">
    <property type="nucleotide sequence ID" value="NZ_CP028858.1"/>
</dbReference>
<dbReference type="PIRSF" id="PIRSF001438">
    <property type="entry name" value="4pyrrol_synth_OHMeBilane_synth"/>
    <property type="match status" value="1"/>
</dbReference>
<dbReference type="AlphaFoldDB" id="A0A2R4WYK8"/>
<dbReference type="EC" id="2.5.1.61" evidence="3"/>
<dbReference type="PANTHER" id="PTHR11557">
    <property type="entry name" value="PORPHOBILINOGEN DEAMINASE"/>
    <property type="match status" value="1"/>
</dbReference>
<reference evidence="9 10" key="1">
    <citation type="submission" date="2018-04" db="EMBL/GenBank/DDBJ databases">
        <title>Halococcoides cellulosivorans gen. nov., sp. nov., an extremely halophilic cellulose-utilizing haloarchaeon from hypersaline lakes.</title>
        <authorList>
            <person name="Sorokin D.Y."/>
            <person name="Toshchakov S.V."/>
            <person name="Samarov N.I."/>
            <person name="Korzhenkov A."/>
            <person name="Kublanov I.V."/>
        </authorList>
    </citation>
    <scope>NUCLEOTIDE SEQUENCE [LARGE SCALE GENOMIC DNA]</scope>
    <source>
        <strain evidence="9 10">HArcel1</strain>
    </source>
</reference>
<keyword evidence="5" id="KW-0808">Transferase</keyword>
<name>A0A2R4WYK8_9EURY</name>
<evidence type="ECO:0000256" key="2">
    <source>
        <dbReference type="ARBA" id="ARBA00005638"/>
    </source>
</evidence>
<dbReference type="EMBL" id="CP028858">
    <property type="protein sequence ID" value="AWB26615.1"/>
    <property type="molecule type" value="Genomic_DNA"/>
</dbReference>
<organism evidence="9 10">
    <name type="scientific">Halococcoides cellulosivorans</name>
    <dbReference type="NCBI Taxonomy" id="1679096"/>
    <lineage>
        <taxon>Archaea</taxon>
        <taxon>Methanobacteriati</taxon>
        <taxon>Methanobacteriota</taxon>
        <taxon>Stenosarchaea group</taxon>
        <taxon>Halobacteria</taxon>
        <taxon>Halobacteriales</taxon>
        <taxon>Haloarculaceae</taxon>
        <taxon>Halococcoides</taxon>
    </lineage>
</organism>
<dbReference type="SUPFAM" id="SSF54782">
    <property type="entry name" value="Porphobilinogen deaminase (hydroxymethylbilane synthase), C-terminal domain"/>
    <property type="match status" value="1"/>
</dbReference>
<dbReference type="InterPro" id="IPR022417">
    <property type="entry name" value="Porphobilin_deaminase_N"/>
</dbReference>
<evidence type="ECO:0000256" key="3">
    <source>
        <dbReference type="ARBA" id="ARBA00012655"/>
    </source>
</evidence>
<dbReference type="GO" id="GO:0004418">
    <property type="term" value="F:hydroxymethylbilane synthase activity"/>
    <property type="evidence" value="ECO:0007669"/>
    <property type="project" value="UniProtKB-EC"/>
</dbReference>
<sequence length="360" mass="37497">MQTRGQELHLLTRPSALARTQAASVRSALEAAGHSVTVETVESDGDRVDELIDEFGQTGAFVRELDERVIAGEADAAVHSLKDVPTDVPEELVIAGVPERGPAGDVLVTTAIEGVDGAAGLEDLPEHATVGTGSRRRRAQVLAAREDCAIAPIRGNVDTRVEKLIAGPLQDRRAEIRAAAGDDGDETSGEDLDAWLESRSPLERDALDRDLDRRYGALVLARAGLDRLTLAAPITVTDLPTESFVPAPCQGALGVSAREDGPVAAINDAVDHAPTRVATTVERTVLAALGGGCITPIGVHATLRGEVVQARVRVIGPDGEEVAAARDLPVASHADAARSFASDLVERGASDLVEASEGAS</sequence>
<accession>A0A2R4WYK8</accession>
<protein>
    <recommendedName>
        <fullName evidence="4">Probable porphobilinogen deaminase</fullName>
        <ecNumber evidence="3">2.5.1.61</ecNumber>
    </recommendedName>
</protein>
<comment type="similarity">
    <text evidence="2">Belongs to the HMBS family.</text>
</comment>
<feature type="domain" description="Porphobilinogen deaminase N-terminal" evidence="7">
    <location>
        <begin position="10"/>
        <end position="181"/>
    </location>
</feature>
<dbReference type="Pfam" id="PF03900">
    <property type="entry name" value="Porphobil_deamC"/>
    <property type="match status" value="1"/>
</dbReference>
<dbReference type="Gene3D" id="3.40.190.10">
    <property type="entry name" value="Periplasmic binding protein-like II"/>
    <property type="match status" value="3"/>
</dbReference>
<dbReference type="Proteomes" id="UP000244727">
    <property type="component" value="Chromosome"/>
</dbReference>
<dbReference type="InterPro" id="IPR022419">
    <property type="entry name" value="Porphobilin_deaminase_cofac_BS"/>
</dbReference>
<evidence type="ECO:0000259" key="7">
    <source>
        <dbReference type="Pfam" id="PF01379"/>
    </source>
</evidence>
<keyword evidence="10" id="KW-1185">Reference proteome</keyword>
<dbReference type="GO" id="GO:0005737">
    <property type="term" value="C:cytoplasm"/>
    <property type="evidence" value="ECO:0007669"/>
    <property type="project" value="TreeGrafter"/>
</dbReference>
<proteinExistence type="inferred from homology"/>
<dbReference type="SUPFAM" id="SSF53850">
    <property type="entry name" value="Periplasmic binding protein-like II"/>
    <property type="match status" value="2"/>
</dbReference>
<dbReference type="PANTHER" id="PTHR11557:SF0">
    <property type="entry name" value="PORPHOBILINOGEN DEAMINASE"/>
    <property type="match status" value="1"/>
</dbReference>
<dbReference type="GeneID" id="36511293"/>
<dbReference type="Pfam" id="PF01379">
    <property type="entry name" value="Porphobil_deam"/>
    <property type="match status" value="2"/>
</dbReference>
<keyword evidence="6" id="KW-0627">Porphyrin biosynthesis</keyword>
<dbReference type="PROSITE" id="PS00533">
    <property type="entry name" value="PORPHOBILINOGEN_DEAM"/>
    <property type="match status" value="1"/>
</dbReference>
<dbReference type="KEGG" id="harc:HARCEL1_02260"/>
<dbReference type="InterPro" id="IPR022418">
    <property type="entry name" value="Porphobilinogen_deaminase_C"/>
</dbReference>
<evidence type="ECO:0000256" key="6">
    <source>
        <dbReference type="ARBA" id="ARBA00023244"/>
    </source>
</evidence>
<evidence type="ECO:0000256" key="4">
    <source>
        <dbReference type="ARBA" id="ARBA00021723"/>
    </source>
</evidence>
<comment type="cofactor">
    <cofactor evidence="1">
        <name>dipyrromethane</name>
        <dbReference type="ChEBI" id="CHEBI:60342"/>
    </cofactor>
</comment>
<evidence type="ECO:0000259" key="8">
    <source>
        <dbReference type="Pfam" id="PF03900"/>
    </source>
</evidence>
<evidence type="ECO:0000256" key="5">
    <source>
        <dbReference type="ARBA" id="ARBA00022679"/>
    </source>
</evidence>
<feature type="domain" description="Porphobilinogen deaminase C-terminal" evidence="8">
    <location>
        <begin position="279"/>
        <end position="321"/>
    </location>
</feature>
<evidence type="ECO:0000256" key="1">
    <source>
        <dbReference type="ARBA" id="ARBA00001916"/>
    </source>
</evidence>
<dbReference type="GO" id="GO:0006783">
    <property type="term" value="P:heme biosynthetic process"/>
    <property type="evidence" value="ECO:0007669"/>
    <property type="project" value="TreeGrafter"/>
</dbReference>
<dbReference type="InterPro" id="IPR036803">
    <property type="entry name" value="Porphobilinogen_deaminase_C_sf"/>
</dbReference>
<evidence type="ECO:0000313" key="10">
    <source>
        <dbReference type="Proteomes" id="UP000244727"/>
    </source>
</evidence>
<dbReference type="PRINTS" id="PR00151">
    <property type="entry name" value="PORPHBDMNASE"/>
</dbReference>
<feature type="domain" description="Porphobilinogen deaminase N-terminal" evidence="7">
    <location>
        <begin position="211"/>
        <end position="260"/>
    </location>
</feature>
<gene>
    <name evidence="9" type="ORF">HARCEL1_02260</name>
</gene>
<evidence type="ECO:0000313" key="9">
    <source>
        <dbReference type="EMBL" id="AWB26615.1"/>
    </source>
</evidence>
<dbReference type="InterPro" id="IPR000860">
    <property type="entry name" value="HemC"/>
</dbReference>